<sequence>MYCQSSEIQVNLVTIGRKMIYQLIMQLVDRKQFLSIIQKVLQEI</sequence>
<protein>
    <submittedName>
        <fullName evidence="1 3">Uncharacterized protein</fullName>
    </submittedName>
</protein>
<dbReference type="WBParaSite" id="OFLC_0001581101-mRNA-1">
    <property type="protein sequence ID" value="OFLC_0001581101-mRNA-1"/>
    <property type="gene ID" value="OFLC_0001581101"/>
</dbReference>
<reference evidence="1 2" key="2">
    <citation type="submission" date="2018-11" db="EMBL/GenBank/DDBJ databases">
        <authorList>
            <consortium name="Pathogen Informatics"/>
        </authorList>
    </citation>
    <scope>NUCLEOTIDE SEQUENCE [LARGE SCALE GENOMIC DNA]</scope>
</reference>
<name>A0A183I7T6_9BILA</name>
<proteinExistence type="predicted"/>
<evidence type="ECO:0000313" key="1">
    <source>
        <dbReference type="EMBL" id="VDP23925.1"/>
    </source>
</evidence>
<evidence type="ECO:0000313" key="2">
    <source>
        <dbReference type="Proteomes" id="UP000267606"/>
    </source>
</evidence>
<accession>A0A183I7T6</accession>
<evidence type="ECO:0000313" key="3">
    <source>
        <dbReference type="WBParaSite" id="OFLC_0001581101-mRNA-1"/>
    </source>
</evidence>
<gene>
    <name evidence="1" type="ORF">OFLC_LOCUS15798</name>
</gene>
<dbReference type="Proteomes" id="UP000267606">
    <property type="component" value="Unassembled WGS sequence"/>
</dbReference>
<organism evidence="3">
    <name type="scientific">Onchocerca flexuosa</name>
    <dbReference type="NCBI Taxonomy" id="387005"/>
    <lineage>
        <taxon>Eukaryota</taxon>
        <taxon>Metazoa</taxon>
        <taxon>Ecdysozoa</taxon>
        <taxon>Nematoda</taxon>
        <taxon>Chromadorea</taxon>
        <taxon>Rhabditida</taxon>
        <taxon>Spirurina</taxon>
        <taxon>Spiruromorpha</taxon>
        <taxon>Filarioidea</taxon>
        <taxon>Onchocercidae</taxon>
        <taxon>Onchocerca</taxon>
    </lineage>
</organism>
<dbReference type="AlphaFoldDB" id="A0A183I7T6"/>
<keyword evidence="2" id="KW-1185">Reference proteome</keyword>
<reference evidence="3" key="1">
    <citation type="submission" date="2016-06" db="UniProtKB">
        <authorList>
            <consortium name="WormBaseParasite"/>
        </authorList>
    </citation>
    <scope>IDENTIFICATION</scope>
</reference>
<dbReference type="EMBL" id="UZAJ01042905">
    <property type="protein sequence ID" value="VDP23925.1"/>
    <property type="molecule type" value="Genomic_DNA"/>
</dbReference>